<feature type="compositionally biased region" description="Basic and acidic residues" evidence="1">
    <location>
        <begin position="32"/>
        <end position="45"/>
    </location>
</feature>
<evidence type="ECO:0000313" key="4">
    <source>
        <dbReference type="Proteomes" id="UP001177212"/>
    </source>
</evidence>
<sequence>MASDNTVTDGFDEIDELISSENSKPQESPIDFSKEDAPVSKKTVDDSGVDGTSRGVFRPLVIAMISLLLCQFLGFWLIFKFYVADKPEIDLSPMNQTFGEVVKLGPEIENIAYSMNESFEKLTTQVASKADLENLNSSVASLLKNQSQLISQNKQLVLLVENLKADVEGVASNSNKLSGVVRQIQSSANSSVQNGDLSPSSEPKKEEQSGYRYKFKHVEVQEK</sequence>
<organism evidence="3 4">
    <name type="scientific">Pseudoalteromonas marina</name>
    <dbReference type="NCBI Taxonomy" id="267375"/>
    <lineage>
        <taxon>Bacteria</taxon>
        <taxon>Pseudomonadati</taxon>
        <taxon>Pseudomonadota</taxon>
        <taxon>Gammaproteobacteria</taxon>
        <taxon>Alteromonadales</taxon>
        <taxon>Pseudoalteromonadaceae</taxon>
        <taxon>Pseudoalteromonas</taxon>
    </lineage>
</organism>
<keyword evidence="2" id="KW-0472">Membrane</keyword>
<feature type="region of interest" description="Disordered" evidence="1">
    <location>
        <begin position="185"/>
        <end position="213"/>
    </location>
</feature>
<evidence type="ECO:0008006" key="5">
    <source>
        <dbReference type="Google" id="ProtNLM"/>
    </source>
</evidence>
<evidence type="ECO:0000313" key="3">
    <source>
        <dbReference type="EMBL" id="MDP2564364.1"/>
    </source>
</evidence>
<keyword evidence="4" id="KW-1185">Reference proteome</keyword>
<feature type="compositionally biased region" description="Polar residues" evidence="1">
    <location>
        <begin position="185"/>
        <end position="197"/>
    </location>
</feature>
<keyword evidence="2" id="KW-1133">Transmembrane helix</keyword>
<dbReference type="EMBL" id="JAUYVT010000004">
    <property type="protein sequence ID" value="MDP2564364.1"/>
    <property type="molecule type" value="Genomic_DNA"/>
</dbReference>
<evidence type="ECO:0000256" key="2">
    <source>
        <dbReference type="SAM" id="Phobius"/>
    </source>
</evidence>
<protein>
    <recommendedName>
        <fullName evidence="5">Conjugal transfer protein</fullName>
    </recommendedName>
</protein>
<feature type="region of interest" description="Disordered" evidence="1">
    <location>
        <begin position="1"/>
        <end position="49"/>
    </location>
</feature>
<proteinExistence type="predicted"/>
<comment type="caution">
    <text evidence="3">The sequence shown here is derived from an EMBL/GenBank/DDBJ whole genome shotgun (WGS) entry which is preliminary data.</text>
</comment>
<dbReference type="RefSeq" id="WP_305471643.1">
    <property type="nucleotide sequence ID" value="NZ_JAUYVT010000004.1"/>
</dbReference>
<accession>A0ABT9FC52</accession>
<gene>
    <name evidence="3" type="ORF">Q8W34_06940</name>
</gene>
<evidence type="ECO:0000256" key="1">
    <source>
        <dbReference type="SAM" id="MobiDB-lite"/>
    </source>
</evidence>
<reference evidence="3" key="1">
    <citation type="submission" date="2023-07" db="EMBL/GenBank/DDBJ databases">
        <title>Genome content predicts the carbon catabolic preferences of heterotrophic bacteria.</title>
        <authorList>
            <person name="Gralka M."/>
        </authorList>
    </citation>
    <scope>NUCLEOTIDE SEQUENCE</scope>
    <source>
        <strain evidence="3">4G09</strain>
    </source>
</reference>
<dbReference type="Proteomes" id="UP001177212">
    <property type="component" value="Unassembled WGS sequence"/>
</dbReference>
<feature type="transmembrane region" description="Helical" evidence="2">
    <location>
        <begin position="60"/>
        <end position="79"/>
    </location>
</feature>
<keyword evidence="2" id="KW-0812">Transmembrane</keyword>
<name>A0ABT9FC52_9GAMM</name>